<dbReference type="SUPFAM" id="SSF50969">
    <property type="entry name" value="YVTN repeat-like/Quinoprotein amine dehydrogenase"/>
    <property type="match status" value="1"/>
</dbReference>
<dbReference type="HOGENOM" id="CLU_058234_1_0_10"/>
<protein>
    <submittedName>
        <fullName evidence="1">Uncharacterized protein</fullName>
    </submittedName>
</protein>
<dbReference type="STRING" id="1166018.FAES_0961"/>
<dbReference type="eggNOG" id="COG3386">
    <property type="taxonomic scope" value="Bacteria"/>
</dbReference>
<dbReference type="KEGG" id="fae:FAES_0961"/>
<reference evidence="1 2" key="1">
    <citation type="journal article" date="2012" name="J. Bacteriol.">
        <title>Genome Sequence of Fibrella aestuarina BUZ 2T, a Filamentous Marine Bacterium.</title>
        <authorList>
            <person name="Filippini M."/>
            <person name="Qi W."/>
            <person name="Blom J."/>
            <person name="Goesmann A."/>
            <person name="Smits T.H."/>
            <person name="Bagheri H.C."/>
        </authorList>
    </citation>
    <scope>NUCLEOTIDE SEQUENCE [LARGE SCALE GENOMIC DNA]</scope>
    <source>
        <strain evidence="2">BUZ 2T</strain>
    </source>
</reference>
<dbReference type="EMBL" id="HE796683">
    <property type="protein sequence ID" value="CCG98972.1"/>
    <property type="molecule type" value="Genomic_DNA"/>
</dbReference>
<organism evidence="1 2">
    <name type="scientific">Fibrella aestuarina BUZ 2</name>
    <dbReference type="NCBI Taxonomy" id="1166018"/>
    <lineage>
        <taxon>Bacteria</taxon>
        <taxon>Pseudomonadati</taxon>
        <taxon>Bacteroidota</taxon>
        <taxon>Cytophagia</taxon>
        <taxon>Cytophagales</taxon>
        <taxon>Spirosomataceae</taxon>
        <taxon>Fibrella</taxon>
    </lineage>
</organism>
<gene>
    <name evidence="1" type="ORF">FAES_0961</name>
</gene>
<evidence type="ECO:0000313" key="2">
    <source>
        <dbReference type="Proteomes" id="UP000011058"/>
    </source>
</evidence>
<name>I0K4B9_9BACT</name>
<dbReference type="InterPro" id="IPR011044">
    <property type="entry name" value="Quino_amine_DH_bsu"/>
</dbReference>
<dbReference type="OrthoDB" id="9798438at2"/>
<dbReference type="AlphaFoldDB" id="I0K4B9"/>
<proteinExistence type="predicted"/>
<evidence type="ECO:0000313" key="1">
    <source>
        <dbReference type="EMBL" id="CCG98972.1"/>
    </source>
</evidence>
<keyword evidence="2" id="KW-1185">Reference proteome</keyword>
<dbReference type="RefSeq" id="WP_015330072.1">
    <property type="nucleotide sequence ID" value="NC_020054.1"/>
</dbReference>
<dbReference type="Proteomes" id="UP000011058">
    <property type="component" value="Chromosome"/>
</dbReference>
<accession>I0K4B9</accession>
<sequence>MFHWLLNVFFGVKVGFCSCAPEVRRLGVARVRSQYQIERLARLPRVVNESSGLARRTADGRTIWTHNDGGGRPTLYGVDVATGTLLDSLPFPSLRNTDWEELTQADTSRLFIADLGNNANTRRDLAIHQVDRAGNHTATLAISYADQLAFPPDRATKPGRNFDCEAVFYRTDSLFLLSKNRSGHQVRLYGVPARAGTYQLAPLDSVFIKSMVTGAAISPATDGRAGQTLAVLTYGKILFFDLGTSGRLGRPTGCLRLPRSQTEAIVFLNDTDLLISNERGWLYRLRRR</sequence>